<dbReference type="Pfam" id="PF04472">
    <property type="entry name" value="SepF"/>
    <property type="match status" value="1"/>
</dbReference>
<evidence type="ECO:0000313" key="6">
    <source>
        <dbReference type="EMBL" id="UQS82708.1"/>
    </source>
</evidence>
<sequence length="133" mass="14827">MAFGKLASFFGLDDNENNVSEDVMPPDISMEVDNQKDNVVALSTHTAQKPSKIQVVEPHSYADAKQIAKELLISRAVIVNYRNVTDEQMRRIADFLSGAIYATKGDISQVDEQVFLYAPLNFKVNSNAINFND</sequence>
<dbReference type="InterPro" id="IPR038594">
    <property type="entry name" value="SepF-like_sf"/>
</dbReference>
<comment type="similarity">
    <text evidence="5">Belongs to the SepF family.</text>
</comment>
<comment type="subcellular location">
    <subcellularLocation>
        <location evidence="5">Cytoplasm</location>
    </subcellularLocation>
    <text evidence="5">Localizes to the division site, in a FtsZ-dependent manner.</text>
</comment>
<dbReference type="RefSeq" id="WP_249514986.1">
    <property type="nucleotide sequence ID" value="NZ_CP093366.1"/>
</dbReference>
<protein>
    <recommendedName>
        <fullName evidence="5">Cell division protein SepF</fullName>
    </recommendedName>
</protein>
<gene>
    <name evidence="5 6" type="primary">sepF</name>
    <name evidence="6" type="ORF">MOO45_03435</name>
</gene>
<evidence type="ECO:0000256" key="5">
    <source>
        <dbReference type="HAMAP-Rule" id="MF_01197"/>
    </source>
</evidence>
<keyword evidence="5" id="KW-0963">Cytoplasm</keyword>
<evidence type="ECO:0000256" key="1">
    <source>
        <dbReference type="ARBA" id="ARBA00022618"/>
    </source>
</evidence>
<evidence type="ECO:0000256" key="2">
    <source>
        <dbReference type="ARBA" id="ARBA00023210"/>
    </source>
</evidence>
<dbReference type="GO" id="GO:0051301">
    <property type="term" value="P:cell division"/>
    <property type="evidence" value="ECO:0007669"/>
    <property type="project" value="UniProtKB-KW"/>
</dbReference>
<evidence type="ECO:0000256" key="4">
    <source>
        <dbReference type="ARBA" id="ARBA00044936"/>
    </source>
</evidence>
<name>A0ABY4PAC2_9LACO</name>
<dbReference type="InterPro" id="IPR023052">
    <property type="entry name" value="Cell_div_SepF"/>
</dbReference>
<keyword evidence="2 5" id="KW-0717">Septation</keyword>
<keyword evidence="7" id="KW-1185">Reference proteome</keyword>
<evidence type="ECO:0000313" key="7">
    <source>
        <dbReference type="Proteomes" id="UP000831495"/>
    </source>
</evidence>
<dbReference type="Gene3D" id="3.30.110.150">
    <property type="entry name" value="SepF-like protein"/>
    <property type="match status" value="1"/>
</dbReference>
<organism evidence="6 7">
    <name type="scientific">Bombilactobacillus folatiphilus</name>
    <dbReference type="NCBI Taxonomy" id="2923362"/>
    <lineage>
        <taxon>Bacteria</taxon>
        <taxon>Bacillati</taxon>
        <taxon>Bacillota</taxon>
        <taxon>Bacilli</taxon>
        <taxon>Lactobacillales</taxon>
        <taxon>Lactobacillaceae</taxon>
        <taxon>Bombilactobacillus</taxon>
    </lineage>
</organism>
<comment type="function">
    <text evidence="4 5">Cell division protein that is part of the divisome complex and is recruited early to the Z-ring. Probably stimulates Z-ring formation, perhaps through the cross-linking of FtsZ protofilaments. Its function overlaps with FtsA.</text>
</comment>
<dbReference type="InterPro" id="IPR007561">
    <property type="entry name" value="Cell_div_SepF/SepF-rel"/>
</dbReference>
<dbReference type="Proteomes" id="UP000831495">
    <property type="component" value="Chromosome"/>
</dbReference>
<dbReference type="PANTHER" id="PTHR35798:SF1">
    <property type="entry name" value="CELL DIVISION PROTEIN SEPF"/>
    <property type="match status" value="1"/>
</dbReference>
<dbReference type="PANTHER" id="PTHR35798">
    <property type="entry name" value="CELL DIVISION PROTEIN SEPF"/>
    <property type="match status" value="1"/>
</dbReference>
<keyword evidence="1 5" id="KW-0132">Cell division</keyword>
<comment type="subunit">
    <text evidence="5">Homodimer. Interacts with FtsZ.</text>
</comment>
<keyword evidence="3 5" id="KW-0131">Cell cycle</keyword>
<proteinExistence type="inferred from homology"/>
<accession>A0ABY4PAC2</accession>
<dbReference type="HAMAP" id="MF_01197">
    <property type="entry name" value="SepF"/>
    <property type="match status" value="1"/>
</dbReference>
<dbReference type="EMBL" id="CP093366">
    <property type="protein sequence ID" value="UQS82708.1"/>
    <property type="molecule type" value="Genomic_DNA"/>
</dbReference>
<evidence type="ECO:0000256" key="3">
    <source>
        <dbReference type="ARBA" id="ARBA00023306"/>
    </source>
</evidence>
<reference evidence="6" key="1">
    <citation type="journal article" date="2022" name="Int. J. Syst. Evol. Microbiol.">
        <title>Apilactobacillus apisilvae sp. nov., Nicolia spurrieriana gen. nov. sp. nov., Bombilactobacillus folatiphilus sp. nov. and Bombilactobacillus thymidiniphilus sp. nov., four new lactic acid bacterial isolates from stingless bees Tetragonula carbonaria and Austroplebeia australis.</title>
        <authorList>
            <person name="Oliphant S.A."/>
            <person name="Watson-Haigh N.S."/>
            <person name="Sumby K.M."/>
            <person name="Gardner J."/>
            <person name="Groom S."/>
            <person name="Jiranek V."/>
        </authorList>
    </citation>
    <scope>NUCLEOTIDE SEQUENCE</scope>
    <source>
        <strain evidence="6">SG4_D2</strain>
    </source>
</reference>